<evidence type="ECO:0000313" key="4">
    <source>
        <dbReference type="Proteomes" id="UP000077671"/>
    </source>
</evidence>
<dbReference type="Proteomes" id="UP000077671">
    <property type="component" value="Unassembled WGS sequence"/>
</dbReference>
<name>A0A177V005_9BASI</name>
<proteinExistence type="predicted"/>
<dbReference type="AlphaFoldDB" id="A0A177V005"/>
<keyword evidence="5" id="KW-1185">Reference proteome</keyword>
<feature type="compositionally biased region" description="Polar residues" evidence="1">
    <location>
        <begin position="100"/>
        <end position="113"/>
    </location>
</feature>
<gene>
    <name evidence="3" type="ORF">A4X03_0g150</name>
    <name evidence="2" type="ORF">JKIAZH3_G3180</name>
</gene>
<feature type="compositionally biased region" description="Basic residues" evidence="1">
    <location>
        <begin position="149"/>
        <end position="166"/>
    </location>
</feature>
<organism evidence="3 4">
    <name type="scientific">Tilletia caries</name>
    <name type="common">wheat bunt fungus</name>
    <dbReference type="NCBI Taxonomy" id="13290"/>
    <lineage>
        <taxon>Eukaryota</taxon>
        <taxon>Fungi</taxon>
        <taxon>Dikarya</taxon>
        <taxon>Basidiomycota</taxon>
        <taxon>Ustilaginomycotina</taxon>
        <taxon>Exobasidiomycetes</taxon>
        <taxon>Tilletiales</taxon>
        <taxon>Tilletiaceae</taxon>
        <taxon>Tilletia</taxon>
    </lineage>
</organism>
<evidence type="ECO:0000313" key="2">
    <source>
        <dbReference type="EMBL" id="CAD6932345.1"/>
    </source>
</evidence>
<dbReference type="EMBL" id="CAJHJG010003496">
    <property type="protein sequence ID" value="CAD6932345.1"/>
    <property type="molecule type" value="Genomic_DNA"/>
</dbReference>
<accession>A0A177V005</accession>
<feature type="compositionally biased region" description="Low complexity" evidence="1">
    <location>
        <begin position="121"/>
        <end position="132"/>
    </location>
</feature>
<reference evidence="3" key="1">
    <citation type="submission" date="2016-04" db="EMBL/GenBank/DDBJ databases">
        <authorList>
            <person name="Nguyen H.D."/>
            <person name="Kesanakurti P."/>
            <person name="Cullis J."/>
            <person name="Levesque C.A."/>
            <person name="Hambleton S."/>
        </authorList>
    </citation>
    <scope>NUCLEOTIDE SEQUENCE</scope>
    <source>
        <strain evidence="3">DAOMC 238032</strain>
    </source>
</reference>
<feature type="compositionally biased region" description="Polar residues" evidence="1">
    <location>
        <begin position="283"/>
        <end position="294"/>
    </location>
</feature>
<feature type="compositionally biased region" description="Acidic residues" evidence="1">
    <location>
        <begin position="295"/>
        <end position="306"/>
    </location>
</feature>
<dbReference type="EMBL" id="LWDD02000007">
    <property type="protein sequence ID" value="KAE8265626.1"/>
    <property type="molecule type" value="Genomic_DNA"/>
</dbReference>
<feature type="compositionally biased region" description="Basic residues" evidence="1">
    <location>
        <begin position="322"/>
        <end position="333"/>
    </location>
</feature>
<protein>
    <submittedName>
        <fullName evidence="3">Uncharacterized protein</fullName>
    </submittedName>
</protein>
<evidence type="ECO:0000256" key="1">
    <source>
        <dbReference type="SAM" id="MobiDB-lite"/>
    </source>
</evidence>
<feature type="region of interest" description="Disordered" evidence="1">
    <location>
        <begin position="281"/>
        <end position="373"/>
    </location>
</feature>
<dbReference type="Proteomes" id="UP000836402">
    <property type="component" value="Unassembled WGS sequence"/>
</dbReference>
<feature type="compositionally biased region" description="Basic residues" evidence="1">
    <location>
        <begin position="346"/>
        <end position="357"/>
    </location>
</feature>
<comment type="caution">
    <text evidence="3">The sequence shown here is derived from an EMBL/GenBank/DDBJ whole genome shotgun (WGS) entry which is preliminary data.</text>
</comment>
<evidence type="ECO:0000313" key="5">
    <source>
        <dbReference type="Proteomes" id="UP000836402"/>
    </source>
</evidence>
<reference evidence="2" key="3">
    <citation type="submission" date="2020-10" db="EMBL/GenBank/DDBJ databases">
        <authorList>
            <person name="Sedaghatjoo S."/>
        </authorList>
    </citation>
    <scope>NUCLEOTIDE SEQUENCE</scope>
    <source>
        <strain evidence="2">AZH3</strain>
    </source>
</reference>
<feature type="region of interest" description="Disordered" evidence="1">
    <location>
        <begin position="95"/>
        <end position="183"/>
    </location>
</feature>
<evidence type="ECO:0000313" key="3">
    <source>
        <dbReference type="EMBL" id="KAE8265626.1"/>
    </source>
</evidence>
<reference evidence="3" key="2">
    <citation type="journal article" date="2019" name="IMA Fungus">
        <title>Genome sequencing and comparison of five Tilletia species to identify candidate genes for the detection of regulated species infecting wheat.</title>
        <authorList>
            <person name="Nguyen H.D.T."/>
            <person name="Sultana T."/>
            <person name="Kesanakurti P."/>
            <person name="Hambleton S."/>
        </authorList>
    </citation>
    <scope>NUCLEOTIDE SEQUENCE</scope>
    <source>
        <strain evidence="3">DAOMC 238032</strain>
    </source>
</reference>
<sequence length="529" mass="58894">MRDEVRRLTGIWIKVKYTEWTSQRWASYLGHARSEKPDGRTFEATSPETFLRELFLAPIKMPYNFVPPGCESEVLGAGITDDAAEEAFNRAADGWKVPDQNINPTGHDATSSGPLHINEHSSIGNKNNNSSSLIDGNKEATNMNEHEGPKKRKRRRNGKGKKKGHFQRQYIKPGPPPPRAPNPLRMAVLQNQLNKLKVDEDVSEEKDVGVSSRWDITYEEWAALRSGANDNGHTGNIDTAVSSCWDITYEEWVALRSGTNGNEHPGDNNATAAAAYISKGAPLSTQQEGSSIVTDDNDDEDDDDESSEPRMITTREWDTGKPRRRIDQKKKVNSHAAGSIKDSIRTKKKEKEKKKKMTPPEPKKNNRRNKLNVREEFRQKLDVSGNSWAARLQAIVQRGNYDEAGEEGGYPRLARYFLVAVNFAIQERARVAAAQKELDMGPLMRRCSNLSLLDGRSDNDKAKAVVPQDQLLGAAVIKKCGSLSIESRTATAAASRFSRRSRTPRELNNKTCAALSLDKSALSLDKPSS</sequence>